<dbReference type="EnsemblFungi" id="PTTG_26225-t43_1">
    <property type="protein sequence ID" value="PTTG_26225-t43_1-p1"/>
    <property type="gene ID" value="PTTG_26225"/>
</dbReference>
<keyword evidence="5" id="KW-1185">Reference proteome</keyword>
<name>A0A180GXK2_PUCT1</name>
<protein>
    <recommendedName>
        <fullName evidence="6">Secreted protein</fullName>
    </recommendedName>
</protein>
<sequence length="72" mass="7426">MVQFVPTGHTLALLSIVAMLVESCVAWSWGRGVFPWGSLVSQPPGPCPPGPRPCPGGIAPTLGPRPPTLGQP</sequence>
<evidence type="ECO:0008006" key="6">
    <source>
        <dbReference type="Google" id="ProtNLM"/>
    </source>
</evidence>
<keyword evidence="2" id="KW-0732">Signal</keyword>
<dbReference type="AlphaFoldDB" id="A0A180GXK2"/>
<dbReference type="EMBL" id="ADAS02000017">
    <property type="protein sequence ID" value="OAV96723.1"/>
    <property type="molecule type" value="Genomic_DNA"/>
</dbReference>
<evidence type="ECO:0000313" key="4">
    <source>
        <dbReference type="EnsemblFungi" id="PTTG_26225-t43_1-p1"/>
    </source>
</evidence>
<reference evidence="4" key="4">
    <citation type="submission" date="2025-05" db="UniProtKB">
        <authorList>
            <consortium name="EnsemblFungi"/>
        </authorList>
    </citation>
    <scope>IDENTIFICATION</scope>
    <source>
        <strain evidence="4">isolate 1-1 / race 1 (BBBD)</strain>
    </source>
</reference>
<feature type="signal peptide" evidence="2">
    <location>
        <begin position="1"/>
        <end position="26"/>
    </location>
</feature>
<feature type="compositionally biased region" description="Pro residues" evidence="1">
    <location>
        <begin position="45"/>
        <end position="54"/>
    </location>
</feature>
<evidence type="ECO:0000256" key="1">
    <source>
        <dbReference type="SAM" id="MobiDB-lite"/>
    </source>
</evidence>
<evidence type="ECO:0000313" key="3">
    <source>
        <dbReference type="EMBL" id="OAV96723.1"/>
    </source>
</evidence>
<feature type="chain" id="PRO_5008110416" description="Secreted protein" evidence="2">
    <location>
        <begin position="27"/>
        <end position="72"/>
    </location>
</feature>
<evidence type="ECO:0000256" key="2">
    <source>
        <dbReference type="SAM" id="SignalP"/>
    </source>
</evidence>
<dbReference type="VEuPathDB" id="FungiDB:PTTG_26225"/>
<reference evidence="3" key="2">
    <citation type="submission" date="2016-05" db="EMBL/GenBank/DDBJ databases">
        <title>Comparative analysis highlights variable genome content of wheat rusts and divergence of the mating loci.</title>
        <authorList>
            <person name="Cuomo C.A."/>
            <person name="Bakkeren G."/>
            <person name="Szabo L."/>
            <person name="Khalil H."/>
            <person name="Joly D."/>
            <person name="Goldberg J."/>
            <person name="Young S."/>
            <person name="Zeng Q."/>
            <person name="Fellers J."/>
        </authorList>
    </citation>
    <scope>NUCLEOTIDE SEQUENCE [LARGE SCALE GENOMIC DNA]</scope>
    <source>
        <strain evidence="3">1-1 BBBD Race 1</strain>
    </source>
</reference>
<feature type="region of interest" description="Disordered" evidence="1">
    <location>
        <begin position="45"/>
        <end position="72"/>
    </location>
</feature>
<dbReference type="Proteomes" id="UP000005240">
    <property type="component" value="Unassembled WGS sequence"/>
</dbReference>
<feature type="compositionally biased region" description="Pro residues" evidence="1">
    <location>
        <begin position="63"/>
        <end position="72"/>
    </location>
</feature>
<evidence type="ECO:0000313" key="5">
    <source>
        <dbReference type="Proteomes" id="UP000005240"/>
    </source>
</evidence>
<organism evidence="3">
    <name type="scientific">Puccinia triticina (isolate 1-1 / race 1 (BBBD))</name>
    <name type="common">Brown leaf rust fungus</name>
    <dbReference type="NCBI Taxonomy" id="630390"/>
    <lineage>
        <taxon>Eukaryota</taxon>
        <taxon>Fungi</taxon>
        <taxon>Dikarya</taxon>
        <taxon>Basidiomycota</taxon>
        <taxon>Pucciniomycotina</taxon>
        <taxon>Pucciniomycetes</taxon>
        <taxon>Pucciniales</taxon>
        <taxon>Pucciniaceae</taxon>
        <taxon>Puccinia</taxon>
    </lineage>
</organism>
<reference evidence="4 5" key="3">
    <citation type="journal article" date="2017" name="G3 (Bethesda)">
        <title>Comparative analysis highlights variable genome content of wheat rusts and divergence of the mating loci.</title>
        <authorList>
            <person name="Cuomo C.A."/>
            <person name="Bakkeren G."/>
            <person name="Khalil H.B."/>
            <person name="Panwar V."/>
            <person name="Joly D."/>
            <person name="Linning R."/>
            <person name="Sakthikumar S."/>
            <person name="Song X."/>
            <person name="Adiconis X."/>
            <person name="Fan L."/>
            <person name="Goldberg J.M."/>
            <person name="Levin J.Z."/>
            <person name="Young S."/>
            <person name="Zeng Q."/>
            <person name="Anikster Y."/>
            <person name="Bruce M."/>
            <person name="Wang M."/>
            <person name="Yin C."/>
            <person name="McCallum B."/>
            <person name="Szabo L.J."/>
            <person name="Hulbert S."/>
            <person name="Chen X."/>
            <person name="Fellers J.P."/>
        </authorList>
    </citation>
    <scope>NUCLEOTIDE SEQUENCE</scope>
    <source>
        <strain evidence="4">isolate 1-1 / race 1 (BBBD)</strain>
        <strain evidence="5">Isolate 1-1 / race 1 (BBBD)</strain>
    </source>
</reference>
<proteinExistence type="predicted"/>
<gene>
    <name evidence="3" type="ORF">PTTG_26225</name>
</gene>
<reference evidence="3" key="1">
    <citation type="submission" date="2009-11" db="EMBL/GenBank/DDBJ databases">
        <authorList>
            <consortium name="The Broad Institute Genome Sequencing Platform"/>
            <person name="Ward D."/>
            <person name="Feldgarden M."/>
            <person name="Earl A."/>
            <person name="Young S.K."/>
            <person name="Zeng Q."/>
            <person name="Koehrsen M."/>
            <person name="Alvarado L."/>
            <person name="Berlin A."/>
            <person name="Bochicchio J."/>
            <person name="Borenstein D."/>
            <person name="Chapman S.B."/>
            <person name="Chen Z."/>
            <person name="Engels R."/>
            <person name="Freedman E."/>
            <person name="Gellesch M."/>
            <person name="Goldberg J."/>
            <person name="Griggs A."/>
            <person name="Gujja S."/>
            <person name="Heilman E."/>
            <person name="Heiman D."/>
            <person name="Hepburn T."/>
            <person name="Howarth C."/>
            <person name="Jen D."/>
            <person name="Larson L."/>
            <person name="Lewis B."/>
            <person name="Mehta T."/>
            <person name="Park D."/>
            <person name="Pearson M."/>
            <person name="Roberts A."/>
            <person name="Saif S."/>
            <person name="Shea T."/>
            <person name="Shenoy N."/>
            <person name="Sisk P."/>
            <person name="Stolte C."/>
            <person name="Sykes S."/>
            <person name="Thomson T."/>
            <person name="Walk T."/>
            <person name="White J."/>
            <person name="Yandava C."/>
            <person name="Izard J."/>
            <person name="Baranova O.V."/>
            <person name="Blanton J.M."/>
            <person name="Tanner A.C."/>
            <person name="Dewhirst F.E."/>
            <person name="Haas B."/>
            <person name="Nusbaum C."/>
            <person name="Birren B."/>
        </authorList>
    </citation>
    <scope>NUCLEOTIDE SEQUENCE [LARGE SCALE GENOMIC DNA]</scope>
    <source>
        <strain evidence="3">1-1 BBBD Race 1</strain>
    </source>
</reference>
<accession>A0A180GXK2</accession>